<proteinExistence type="predicted"/>
<dbReference type="InterPro" id="IPR017850">
    <property type="entry name" value="Alkaline_phosphatase_core_sf"/>
</dbReference>
<keyword evidence="2" id="KW-0106">Calcium</keyword>
<evidence type="ECO:0000313" key="5">
    <source>
        <dbReference type="EMBL" id="EKC29948.1"/>
    </source>
</evidence>
<feature type="compositionally biased region" description="Basic and acidic residues" evidence="4">
    <location>
        <begin position="149"/>
        <end position="159"/>
    </location>
</feature>
<evidence type="ECO:0000256" key="3">
    <source>
        <dbReference type="ARBA" id="ARBA00023180"/>
    </source>
</evidence>
<feature type="region of interest" description="Disordered" evidence="4">
    <location>
        <begin position="149"/>
        <end position="176"/>
    </location>
</feature>
<dbReference type="Gene3D" id="3.30.1120.10">
    <property type="match status" value="1"/>
</dbReference>
<evidence type="ECO:0000256" key="1">
    <source>
        <dbReference type="ARBA" id="ARBA00022723"/>
    </source>
</evidence>
<evidence type="ECO:0000256" key="2">
    <source>
        <dbReference type="ARBA" id="ARBA00022837"/>
    </source>
</evidence>
<feature type="compositionally biased region" description="Basic and acidic residues" evidence="4">
    <location>
        <begin position="166"/>
        <end position="176"/>
    </location>
</feature>
<protein>
    <submittedName>
        <fullName evidence="5">Arylsulfatase B</fullName>
    </submittedName>
</protein>
<dbReference type="PANTHER" id="PTHR10342:SF274">
    <property type="entry name" value="ARYLSULFATASE B"/>
    <property type="match status" value="1"/>
</dbReference>
<dbReference type="PANTHER" id="PTHR10342">
    <property type="entry name" value="ARYLSULFATASE"/>
    <property type="match status" value="1"/>
</dbReference>
<name>K1Q7Q4_MAGGI</name>
<dbReference type="AlphaFoldDB" id="K1Q7Q4"/>
<dbReference type="InParanoid" id="K1Q7Q4"/>
<dbReference type="InterPro" id="IPR047115">
    <property type="entry name" value="ARSB"/>
</dbReference>
<dbReference type="GO" id="GO:0046872">
    <property type="term" value="F:metal ion binding"/>
    <property type="evidence" value="ECO:0007669"/>
    <property type="project" value="UniProtKB-KW"/>
</dbReference>
<dbReference type="EMBL" id="JH818507">
    <property type="protein sequence ID" value="EKC29948.1"/>
    <property type="molecule type" value="Genomic_DNA"/>
</dbReference>
<keyword evidence="3" id="KW-0325">Glycoprotein</keyword>
<gene>
    <name evidence="5" type="ORF">CGI_10015367</name>
</gene>
<organism evidence="5">
    <name type="scientific">Magallana gigas</name>
    <name type="common">Pacific oyster</name>
    <name type="synonym">Crassostrea gigas</name>
    <dbReference type="NCBI Taxonomy" id="29159"/>
    <lineage>
        <taxon>Eukaryota</taxon>
        <taxon>Metazoa</taxon>
        <taxon>Spiralia</taxon>
        <taxon>Lophotrochozoa</taxon>
        <taxon>Mollusca</taxon>
        <taxon>Bivalvia</taxon>
        <taxon>Autobranchia</taxon>
        <taxon>Pteriomorphia</taxon>
        <taxon>Ostreida</taxon>
        <taxon>Ostreoidea</taxon>
        <taxon>Ostreidae</taxon>
        <taxon>Magallana</taxon>
    </lineage>
</organism>
<dbReference type="GO" id="GO:0008484">
    <property type="term" value="F:sulfuric ester hydrolase activity"/>
    <property type="evidence" value="ECO:0007669"/>
    <property type="project" value="InterPro"/>
</dbReference>
<accession>K1Q7Q4</accession>
<dbReference type="SUPFAM" id="SSF53649">
    <property type="entry name" value="Alkaline phosphatase-like"/>
    <property type="match status" value="1"/>
</dbReference>
<evidence type="ECO:0000256" key="4">
    <source>
        <dbReference type="SAM" id="MobiDB-lite"/>
    </source>
</evidence>
<keyword evidence="1" id="KW-0479">Metal-binding</keyword>
<reference evidence="5" key="1">
    <citation type="journal article" date="2012" name="Nature">
        <title>The oyster genome reveals stress adaptation and complexity of shell formation.</title>
        <authorList>
            <person name="Zhang G."/>
            <person name="Fang X."/>
            <person name="Guo X."/>
            <person name="Li L."/>
            <person name="Luo R."/>
            <person name="Xu F."/>
            <person name="Yang P."/>
            <person name="Zhang L."/>
            <person name="Wang X."/>
            <person name="Qi H."/>
            <person name="Xiong Z."/>
            <person name="Que H."/>
            <person name="Xie Y."/>
            <person name="Holland P.W."/>
            <person name="Paps J."/>
            <person name="Zhu Y."/>
            <person name="Wu F."/>
            <person name="Chen Y."/>
            <person name="Wang J."/>
            <person name="Peng C."/>
            <person name="Meng J."/>
            <person name="Yang L."/>
            <person name="Liu J."/>
            <person name="Wen B."/>
            <person name="Zhang N."/>
            <person name="Huang Z."/>
            <person name="Zhu Q."/>
            <person name="Feng Y."/>
            <person name="Mount A."/>
            <person name="Hedgecock D."/>
            <person name="Xu Z."/>
            <person name="Liu Y."/>
            <person name="Domazet-Loso T."/>
            <person name="Du Y."/>
            <person name="Sun X."/>
            <person name="Zhang S."/>
            <person name="Liu B."/>
            <person name="Cheng P."/>
            <person name="Jiang X."/>
            <person name="Li J."/>
            <person name="Fan D."/>
            <person name="Wang W."/>
            <person name="Fu W."/>
            <person name="Wang T."/>
            <person name="Wang B."/>
            <person name="Zhang J."/>
            <person name="Peng Z."/>
            <person name="Li Y."/>
            <person name="Li N."/>
            <person name="Wang J."/>
            <person name="Chen M."/>
            <person name="He Y."/>
            <person name="Tan F."/>
            <person name="Song X."/>
            <person name="Zheng Q."/>
            <person name="Huang R."/>
            <person name="Yang H."/>
            <person name="Du X."/>
            <person name="Chen L."/>
            <person name="Yang M."/>
            <person name="Gaffney P.M."/>
            <person name="Wang S."/>
            <person name="Luo L."/>
            <person name="She Z."/>
            <person name="Ming Y."/>
            <person name="Huang W."/>
            <person name="Zhang S."/>
            <person name="Huang B."/>
            <person name="Zhang Y."/>
            <person name="Qu T."/>
            <person name="Ni P."/>
            <person name="Miao G."/>
            <person name="Wang J."/>
            <person name="Wang Q."/>
            <person name="Steinberg C.E."/>
            <person name="Wang H."/>
            <person name="Li N."/>
            <person name="Qian L."/>
            <person name="Zhang G."/>
            <person name="Li Y."/>
            <person name="Yang H."/>
            <person name="Liu X."/>
            <person name="Wang J."/>
            <person name="Yin Y."/>
            <person name="Wang J."/>
        </authorList>
    </citation>
    <scope>NUCLEOTIDE SEQUENCE [LARGE SCALE GENOMIC DNA]</scope>
    <source>
        <strain evidence="5">05x7-T-G4-1.051#20</strain>
    </source>
</reference>
<dbReference type="HOGENOM" id="CLU_1526644_0_0_1"/>
<sequence>MSADPYYVNAGSIPYPGNNYPLRGGKATLFEGETKATAFMTGQEYKSLTMMGVFMLIDGYPGAYQDWYKPHQVVSDLYEDVSINYTRPFVDEMMLLNVKDDPNEHVDLSKKYPDIVIKLKSRLEYSHKQNHCLRFEYPLYYELKEPKKANSDDEIDAKSFDPPSEDVDRLNVENFK</sequence>